<dbReference type="AlphaFoldDB" id="A0A5N6EJD7"/>
<evidence type="ECO:0000313" key="3">
    <source>
        <dbReference type="Proteomes" id="UP000326799"/>
    </source>
</evidence>
<proteinExistence type="predicted"/>
<evidence type="ECO:0000313" key="2">
    <source>
        <dbReference type="EMBL" id="KAB8217508.1"/>
    </source>
</evidence>
<organism evidence="2 3">
    <name type="scientific">Aspergillus novoparasiticus</name>
    <dbReference type="NCBI Taxonomy" id="986946"/>
    <lineage>
        <taxon>Eukaryota</taxon>
        <taxon>Fungi</taxon>
        <taxon>Dikarya</taxon>
        <taxon>Ascomycota</taxon>
        <taxon>Pezizomycotina</taxon>
        <taxon>Eurotiomycetes</taxon>
        <taxon>Eurotiomycetidae</taxon>
        <taxon>Eurotiales</taxon>
        <taxon>Aspergillaceae</taxon>
        <taxon>Aspergillus</taxon>
        <taxon>Aspergillus subgen. Circumdati</taxon>
    </lineage>
</organism>
<sequence>MSAGFSPLCPRTGSWTLSSALTIAALSDGLISGDHMTGCLIPIIYACKYIPSHQQHRPAKQSQCRTNRLNRCSVPLTATDACSRCVRILAFLRFFGLPLFLDHHCRTTPGRYAPQSLQPSSPTANTNYRCN</sequence>
<evidence type="ECO:0000256" key="1">
    <source>
        <dbReference type="SAM" id="MobiDB-lite"/>
    </source>
</evidence>
<feature type="region of interest" description="Disordered" evidence="1">
    <location>
        <begin position="112"/>
        <end position="131"/>
    </location>
</feature>
<name>A0A5N6EJD7_9EURO</name>
<dbReference type="EMBL" id="ML733462">
    <property type="protein sequence ID" value="KAB8217508.1"/>
    <property type="molecule type" value="Genomic_DNA"/>
</dbReference>
<reference evidence="2 3" key="1">
    <citation type="submission" date="2019-04" db="EMBL/GenBank/DDBJ databases">
        <title>Fungal friends and foes A comparative genomics study of 23 Aspergillus species from section Flavi.</title>
        <authorList>
            <consortium name="DOE Joint Genome Institute"/>
            <person name="Kjaerbolling I."/>
            <person name="Vesth T.C."/>
            <person name="Frisvad J.C."/>
            <person name="Nybo J.L."/>
            <person name="Theobald S."/>
            <person name="Kildgaard S."/>
            <person name="Petersen T.I."/>
            <person name="Kuo A."/>
            <person name="Sato A."/>
            <person name="Lyhne E.K."/>
            <person name="Kogle M.E."/>
            <person name="Wiebenga A."/>
            <person name="Kun R.S."/>
            <person name="Lubbers R.J."/>
            <person name="Makela M.R."/>
            <person name="Barry K."/>
            <person name="Chovatia M."/>
            <person name="Clum A."/>
            <person name="Daum C."/>
            <person name="Haridas S."/>
            <person name="He G."/>
            <person name="LaButti K."/>
            <person name="Lipzen A."/>
            <person name="Mondo S."/>
            <person name="Pangilinan J."/>
            <person name="Riley R."/>
            <person name="Salamov A."/>
            <person name="Simmons B.A."/>
            <person name="Magnuson J.K."/>
            <person name="Henrissat B."/>
            <person name="Mortensen U.H."/>
            <person name="Larsen T.O."/>
            <person name="De vries R.P."/>
            <person name="Grigoriev I.V."/>
            <person name="Machida M."/>
            <person name="Baker S.E."/>
            <person name="Andersen M.R."/>
        </authorList>
    </citation>
    <scope>NUCLEOTIDE SEQUENCE [LARGE SCALE GENOMIC DNA]</scope>
    <source>
        <strain evidence="2 3">CBS 126849</strain>
    </source>
</reference>
<accession>A0A5N6EJD7</accession>
<gene>
    <name evidence="2" type="ORF">BDV33DRAFT_137780</name>
</gene>
<keyword evidence="3" id="KW-1185">Reference proteome</keyword>
<dbReference type="Proteomes" id="UP000326799">
    <property type="component" value="Unassembled WGS sequence"/>
</dbReference>
<feature type="compositionally biased region" description="Polar residues" evidence="1">
    <location>
        <begin position="115"/>
        <end position="131"/>
    </location>
</feature>
<protein>
    <submittedName>
        <fullName evidence="2">Uncharacterized protein</fullName>
    </submittedName>
</protein>